<accession>A0A645APN6</accession>
<dbReference type="InterPro" id="IPR044855">
    <property type="entry name" value="CoA-Trfase_III_dom3_sf"/>
</dbReference>
<dbReference type="EMBL" id="VSSQ01015001">
    <property type="protein sequence ID" value="MPM54866.1"/>
    <property type="molecule type" value="Genomic_DNA"/>
</dbReference>
<dbReference type="GO" id="GO:0003824">
    <property type="term" value="F:catalytic activity"/>
    <property type="evidence" value="ECO:0007669"/>
    <property type="project" value="InterPro"/>
</dbReference>
<comment type="caution">
    <text evidence="1">The sequence shown here is derived from an EMBL/GenBank/DDBJ whole genome shotgun (WGS) entry which is preliminary data.</text>
</comment>
<gene>
    <name evidence="1" type="ORF">SDC9_101649</name>
</gene>
<dbReference type="Pfam" id="PF02515">
    <property type="entry name" value="CoA_transf_3"/>
    <property type="match status" value="1"/>
</dbReference>
<name>A0A645APN6_9ZZZZ</name>
<dbReference type="AlphaFoldDB" id="A0A645APN6"/>
<dbReference type="Gene3D" id="3.30.1540.10">
    <property type="entry name" value="formyl-coa transferase, domain 3"/>
    <property type="match status" value="1"/>
</dbReference>
<protein>
    <submittedName>
        <fullName evidence="1">Uncharacterized protein</fullName>
    </submittedName>
</protein>
<dbReference type="InterPro" id="IPR003673">
    <property type="entry name" value="CoA-Trfase_fam_III"/>
</dbReference>
<organism evidence="1">
    <name type="scientific">bioreactor metagenome</name>
    <dbReference type="NCBI Taxonomy" id="1076179"/>
    <lineage>
        <taxon>unclassified sequences</taxon>
        <taxon>metagenomes</taxon>
        <taxon>ecological metagenomes</taxon>
    </lineage>
</organism>
<dbReference type="InterPro" id="IPR050509">
    <property type="entry name" value="CoA-transferase_III"/>
</dbReference>
<evidence type="ECO:0000313" key="1">
    <source>
        <dbReference type="EMBL" id="MPM54866.1"/>
    </source>
</evidence>
<dbReference type="InterPro" id="IPR023606">
    <property type="entry name" value="CoA-Trfase_III_dom_1_sf"/>
</dbReference>
<dbReference type="PANTHER" id="PTHR48228:SF5">
    <property type="entry name" value="ALPHA-METHYLACYL-COA RACEMASE"/>
    <property type="match status" value="1"/>
</dbReference>
<dbReference type="PANTHER" id="PTHR48228">
    <property type="entry name" value="SUCCINYL-COA--D-CITRAMALATE COA-TRANSFERASE"/>
    <property type="match status" value="1"/>
</dbReference>
<dbReference type="Gene3D" id="3.40.50.10540">
    <property type="entry name" value="Crotonobetainyl-coa:carnitine coa-transferase, domain 1"/>
    <property type="match status" value="1"/>
</dbReference>
<sequence>MPLNYVGDFGGGAMLLAVGILSALHEAQRTGKGQVVDAAMTDGAALLSAMIYGFKAAGQWSNERGENLLDGGAHFYDVYACTDGKYLAVGAIEPQFYAELRRICGLTENAEFDQQMDARWWPTLKVRLADLFMTRTRDEWTVLLEGTDACVSPVLDWDEAPQHPHNVERGTFVQADGMIQPAPAPRFSRHALNVPARPQPAGAAPLLARWKGEGSNKMTRTGTHRD</sequence>
<reference evidence="1" key="1">
    <citation type="submission" date="2019-08" db="EMBL/GenBank/DDBJ databases">
        <authorList>
            <person name="Kucharzyk K."/>
            <person name="Murdoch R.W."/>
            <person name="Higgins S."/>
            <person name="Loffler F."/>
        </authorList>
    </citation>
    <scope>NUCLEOTIDE SEQUENCE</scope>
</reference>
<dbReference type="SUPFAM" id="SSF89796">
    <property type="entry name" value="CoA-transferase family III (CaiB/BaiF)"/>
    <property type="match status" value="1"/>
</dbReference>
<proteinExistence type="predicted"/>